<dbReference type="Pfam" id="PF02595">
    <property type="entry name" value="Gly_kinase"/>
    <property type="match status" value="1"/>
</dbReference>
<dbReference type="InterPro" id="IPR018197">
    <property type="entry name" value="Glycerate_kinase_RE-like"/>
</dbReference>
<dbReference type="InterPro" id="IPR004381">
    <property type="entry name" value="Glycerate_kinase"/>
</dbReference>
<proteinExistence type="predicted"/>
<dbReference type="Gene3D" id="3.40.50.880">
    <property type="match status" value="1"/>
</dbReference>
<dbReference type="PANTHER" id="PTHR21599">
    <property type="entry name" value="GLYCERATE KINASE"/>
    <property type="match status" value="1"/>
</dbReference>
<keyword evidence="2" id="KW-1185">Reference proteome</keyword>
<dbReference type="Gene3D" id="3.40.50.10350">
    <property type="entry name" value="Glycerate kinase, domain 1"/>
    <property type="match status" value="1"/>
</dbReference>
<dbReference type="GO" id="GO:0008887">
    <property type="term" value="F:glycerate kinase activity"/>
    <property type="evidence" value="ECO:0007669"/>
    <property type="project" value="InterPro"/>
</dbReference>
<protein>
    <submittedName>
        <fullName evidence="1">Glycerate kinase</fullName>
    </submittedName>
</protein>
<dbReference type="InterPro" id="IPR029062">
    <property type="entry name" value="Class_I_gatase-like"/>
</dbReference>
<dbReference type="InterPro" id="IPR036129">
    <property type="entry name" value="Glycerate_kinase_sf"/>
</dbReference>
<keyword evidence="1" id="KW-0808">Transferase</keyword>
<dbReference type="GO" id="GO:0031388">
    <property type="term" value="P:organic acid phosphorylation"/>
    <property type="evidence" value="ECO:0007669"/>
    <property type="project" value="InterPro"/>
</dbReference>
<dbReference type="OrthoDB" id="3350268at2"/>
<dbReference type="PANTHER" id="PTHR21599:SF0">
    <property type="entry name" value="GLYCERATE KINASE"/>
    <property type="match status" value="1"/>
</dbReference>
<dbReference type="RefSeq" id="WP_136425107.1">
    <property type="nucleotide sequence ID" value="NZ_SSSN01000011.1"/>
</dbReference>
<name>A0A4S4FLL8_9MICO</name>
<comment type="caution">
    <text evidence="1">The sequence shown here is derived from an EMBL/GenBank/DDBJ whole genome shotgun (WGS) entry which is preliminary data.</text>
</comment>
<accession>A0A4S4FLL8</accession>
<organism evidence="1 2">
    <name type="scientific">Orlajensenia flava</name>
    <dbReference type="NCBI Taxonomy" id="2565934"/>
    <lineage>
        <taxon>Bacteria</taxon>
        <taxon>Bacillati</taxon>
        <taxon>Actinomycetota</taxon>
        <taxon>Actinomycetes</taxon>
        <taxon>Micrococcales</taxon>
        <taxon>Microbacteriaceae</taxon>
        <taxon>Orlajensenia</taxon>
    </lineage>
</organism>
<evidence type="ECO:0000313" key="1">
    <source>
        <dbReference type="EMBL" id="THG31340.1"/>
    </source>
</evidence>
<dbReference type="EMBL" id="SSSN01000011">
    <property type="protein sequence ID" value="THG31340.1"/>
    <property type="molecule type" value="Genomic_DNA"/>
</dbReference>
<dbReference type="SUPFAM" id="SSF52317">
    <property type="entry name" value="Class I glutamine amidotransferase-like"/>
    <property type="match status" value="1"/>
</dbReference>
<sequence length="365" mass="37566">MRRTAEPRALIAVGTGRYADPWHPFAENAAALGAILRSDGFDVRIDDDLDGAPAALDGVDLLVVCAGDPWANGATGHGAPSESLSGLRATLDRGMGVLGVHSATASLRDYPDWAAAIGAVWLPEISMHPPRGEAHVEALSHPLVDGIDSFTLVDERYCFLQLVGESEVVAEHEHGGLRHPLVWVREHSDVTSPLLGPSGAAAVFGPQKGADPAVAEGLESNLARWARLLERAAAPGRVDADAAGAGAAGGTGFGMLAWGATIEAGSRAVGEAVGAREAFAWASLVITGEGRFDDQSRVGKVPSSVLEGAGSVPVALVAGSIAADVDDFALTIALTDLAGGTAEAMTHPARWLREAGARLARDARI</sequence>
<reference evidence="1 2" key="1">
    <citation type="submission" date="2019-04" db="EMBL/GenBank/DDBJ databases">
        <authorList>
            <person name="Jiang L."/>
        </authorList>
    </citation>
    <scope>NUCLEOTIDE SEQUENCE [LARGE SCALE GENOMIC DNA]</scope>
    <source>
        <strain evidence="1 2">YIM 131861</strain>
    </source>
</reference>
<dbReference type="Proteomes" id="UP000307380">
    <property type="component" value="Unassembled WGS sequence"/>
</dbReference>
<dbReference type="AlphaFoldDB" id="A0A4S4FLL8"/>
<keyword evidence="1" id="KW-0418">Kinase</keyword>
<evidence type="ECO:0000313" key="2">
    <source>
        <dbReference type="Proteomes" id="UP000307380"/>
    </source>
</evidence>
<gene>
    <name evidence="1" type="ORF">E6C70_13700</name>
</gene>
<dbReference type="SUPFAM" id="SSF110738">
    <property type="entry name" value="Glycerate kinase I"/>
    <property type="match status" value="1"/>
</dbReference>